<keyword evidence="3" id="KW-1185">Reference proteome</keyword>
<gene>
    <name evidence="2" type="ORF">PV327_005724</name>
</gene>
<evidence type="ECO:0000313" key="2">
    <source>
        <dbReference type="EMBL" id="KAK0180041.1"/>
    </source>
</evidence>
<dbReference type="InterPro" id="IPR052852">
    <property type="entry name" value="SSU_Processome_Comp"/>
</dbReference>
<evidence type="ECO:0000313" key="3">
    <source>
        <dbReference type="Proteomes" id="UP001168972"/>
    </source>
</evidence>
<reference evidence="2" key="1">
    <citation type="journal article" date="2023" name="bioRxiv">
        <title>Scaffold-level genome assemblies of two parasitoid biocontrol wasps reveal the parthenogenesis mechanism and an associated novel virus.</title>
        <authorList>
            <person name="Inwood S."/>
            <person name="Skelly J."/>
            <person name="Guhlin J."/>
            <person name="Harrop T."/>
            <person name="Goldson S."/>
            <person name="Dearden P."/>
        </authorList>
    </citation>
    <scope>NUCLEOTIDE SEQUENCE</scope>
    <source>
        <strain evidence="2">Lincoln</strain>
        <tissue evidence="2">Whole body</tissue>
    </source>
</reference>
<evidence type="ECO:0000256" key="1">
    <source>
        <dbReference type="SAM" id="MobiDB-lite"/>
    </source>
</evidence>
<dbReference type="AlphaFoldDB" id="A0AA39L052"/>
<feature type="region of interest" description="Disordered" evidence="1">
    <location>
        <begin position="122"/>
        <end position="150"/>
    </location>
</feature>
<proteinExistence type="predicted"/>
<sequence>MSEFVMTRAAQAKKNCQENFVAVTYTAPKKKNVIKNTESIKSAPDNKLEKFNSNSSKIDPNREHELEMKRLRWDVMKFGSSGFKGVAKHKAKVALAIELGAQPPKNRRQNYKKLLLRKSKLKKAAAENENKSGLSESLKKPIKDKKARKEPGLLNLYGKVLKNRKQ</sequence>
<dbReference type="Pfam" id="PF15375">
    <property type="entry name" value="FSAF1"/>
    <property type="match status" value="1"/>
</dbReference>
<dbReference type="PANTHER" id="PTHR28366:SF1">
    <property type="entry name" value="CHROMOSOME 1 OPEN READING FRAME 131"/>
    <property type="match status" value="1"/>
</dbReference>
<comment type="caution">
    <text evidence="2">The sequence shown here is derived from an EMBL/GenBank/DDBJ whole genome shotgun (WGS) entry which is preliminary data.</text>
</comment>
<protein>
    <submittedName>
        <fullName evidence="2">Uncharacterized protein</fullName>
    </submittedName>
</protein>
<reference evidence="2" key="2">
    <citation type="submission" date="2023-03" db="EMBL/GenBank/DDBJ databases">
        <authorList>
            <person name="Inwood S.N."/>
            <person name="Skelly J.G."/>
            <person name="Guhlin J."/>
            <person name="Harrop T.W.R."/>
            <person name="Goldson S.G."/>
            <person name="Dearden P.K."/>
        </authorList>
    </citation>
    <scope>NUCLEOTIDE SEQUENCE</scope>
    <source>
        <strain evidence="2">Lincoln</strain>
        <tissue evidence="2">Whole body</tissue>
    </source>
</reference>
<name>A0AA39L052_MICHY</name>
<dbReference type="Proteomes" id="UP001168972">
    <property type="component" value="Unassembled WGS sequence"/>
</dbReference>
<dbReference type="PANTHER" id="PTHR28366">
    <property type="entry name" value="CHROMOSOME 1 OPEN READING FRAME 131"/>
    <property type="match status" value="1"/>
</dbReference>
<dbReference type="InterPro" id="IPR027973">
    <property type="entry name" value="FSAF1-like"/>
</dbReference>
<accession>A0AA39L052</accession>
<organism evidence="2 3">
    <name type="scientific">Microctonus hyperodae</name>
    <name type="common">Parasitoid wasp</name>
    <dbReference type="NCBI Taxonomy" id="165561"/>
    <lineage>
        <taxon>Eukaryota</taxon>
        <taxon>Metazoa</taxon>
        <taxon>Ecdysozoa</taxon>
        <taxon>Arthropoda</taxon>
        <taxon>Hexapoda</taxon>
        <taxon>Insecta</taxon>
        <taxon>Pterygota</taxon>
        <taxon>Neoptera</taxon>
        <taxon>Endopterygota</taxon>
        <taxon>Hymenoptera</taxon>
        <taxon>Apocrita</taxon>
        <taxon>Ichneumonoidea</taxon>
        <taxon>Braconidae</taxon>
        <taxon>Euphorinae</taxon>
        <taxon>Microctonus</taxon>
    </lineage>
</organism>
<dbReference type="EMBL" id="JAQQBR010000003">
    <property type="protein sequence ID" value="KAK0180041.1"/>
    <property type="molecule type" value="Genomic_DNA"/>
</dbReference>